<feature type="non-terminal residue" evidence="2">
    <location>
        <position position="1193"/>
    </location>
</feature>
<name>A0A0L7R1G8_9HYME</name>
<accession>A0A0L7R1G8</accession>
<protein>
    <submittedName>
        <fullName evidence="2">Uncharacterized protein</fullName>
    </submittedName>
</protein>
<feature type="compositionally biased region" description="Polar residues" evidence="1">
    <location>
        <begin position="947"/>
        <end position="965"/>
    </location>
</feature>
<dbReference type="OrthoDB" id="10002522at2759"/>
<feature type="compositionally biased region" description="Polar residues" evidence="1">
    <location>
        <begin position="381"/>
        <end position="402"/>
    </location>
</feature>
<feature type="region of interest" description="Disordered" evidence="1">
    <location>
        <begin position="221"/>
        <end position="246"/>
    </location>
</feature>
<organism evidence="2 3">
    <name type="scientific">Habropoda laboriosa</name>
    <dbReference type="NCBI Taxonomy" id="597456"/>
    <lineage>
        <taxon>Eukaryota</taxon>
        <taxon>Metazoa</taxon>
        <taxon>Ecdysozoa</taxon>
        <taxon>Arthropoda</taxon>
        <taxon>Hexapoda</taxon>
        <taxon>Insecta</taxon>
        <taxon>Pterygota</taxon>
        <taxon>Neoptera</taxon>
        <taxon>Endopterygota</taxon>
        <taxon>Hymenoptera</taxon>
        <taxon>Apocrita</taxon>
        <taxon>Aculeata</taxon>
        <taxon>Apoidea</taxon>
        <taxon>Anthophila</taxon>
        <taxon>Apidae</taxon>
        <taxon>Habropoda</taxon>
    </lineage>
</organism>
<feature type="compositionally biased region" description="Basic and acidic residues" evidence="1">
    <location>
        <begin position="403"/>
        <end position="413"/>
    </location>
</feature>
<feature type="region of interest" description="Disordered" evidence="1">
    <location>
        <begin position="572"/>
        <end position="599"/>
    </location>
</feature>
<gene>
    <name evidence="2" type="ORF">WH47_00218</name>
</gene>
<dbReference type="STRING" id="597456.A0A0L7R1G8"/>
<dbReference type="Proteomes" id="UP000053825">
    <property type="component" value="Unassembled WGS sequence"/>
</dbReference>
<feature type="compositionally biased region" description="Basic and acidic residues" evidence="1">
    <location>
        <begin position="1010"/>
        <end position="1030"/>
    </location>
</feature>
<reference evidence="2 3" key="1">
    <citation type="submission" date="2015-07" db="EMBL/GenBank/DDBJ databases">
        <title>The genome of Habropoda laboriosa.</title>
        <authorList>
            <person name="Pan H."/>
            <person name="Kapheim K."/>
        </authorList>
    </citation>
    <scope>NUCLEOTIDE SEQUENCE [LARGE SCALE GENOMIC DNA]</scope>
    <source>
        <strain evidence="2">0110345459</strain>
    </source>
</reference>
<proteinExistence type="predicted"/>
<feature type="region of interest" description="Disordered" evidence="1">
    <location>
        <begin position="933"/>
        <end position="1079"/>
    </location>
</feature>
<feature type="compositionally biased region" description="Basic and acidic residues" evidence="1">
    <location>
        <begin position="1049"/>
        <end position="1058"/>
    </location>
</feature>
<feature type="compositionally biased region" description="Basic and acidic residues" evidence="1">
    <location>
        <begin position="443"/>
        <end position="454"/>
    </location>
</feature>
<evidence type="ECO:0000313" key="2">
    <source>
        <dbReference type="EMBL" id="KOC64715.1"/>
    </source>
</evidence>
<feature type="compositionally biased region" description="Polar residues" evidence="1">
    <location>
        <begin position="997"/>
        <end position="1006"/>
    </location>
</feature>
<feature type="region of interest" description="Disordered" evidence="1">
    <location>
        <begin position="381"/>
        <end position="461"/>
    </location>
</feature>
<dbReference type="EMBL" id="KQ414667">
    <property type="protein sequence ID" value="KOC64715.1"/>
    <property type="molecule type" value="Genomic_DNA"/>
</dbReference>
<feature type="region of interest" description="Disordered" evidence="1">
    <location>
        <begin position="1"/>
        <end position="46"/>
    </location>
</feature>
<keyword evidence="3" id="KW-1185">Reference proteome</keyword>
<sequence length="1193" mass="134808">MSSSGYRGRNFGPRGARSNGPTNGFNGPRFLHPSFNHPRPPHRLPGPEKWIERPNFVPWQQSKNFLPHPQYRGNLQFRPNNRGRAAGGHGIVRFSGPGRPPAPQSCMGFIRNPISRAPLLQEEQVEIKSTLVPQTPLPGSEEERQQKISETADKLKQKLSSITEEEITNFWEDDLSVLPNNGSEEENTLNKGIPELRHEPPELDLTFSDFRDIGRVDCNNSKFETVDNKSNDESQSSFEQKPTDNDKCHEQIHNELLNFECNVETIQLHDDNIAEGIIPSNLNDAGEKSLTSNLDENIANLTSIESVNDLTIEKSLMTLYQMLTSDALPSDNNLQQNNVTHEEKEIETPVIRPRTPSALMSQLIQNIETSPVTNQCAKITTENVSTKDSTINSEQPNKSKTLPRNEHQTEKKGSCTSTCGSDDEETMHHTKSSISRKRKRQRSERTPKNLENKSDCSVSSKDTQIIEKKQVNDATKVTSRKINTRQTIIEQDSSQVSINENKSQKDKISTQQIDKEDLYNNDKIEMLKNEEVEKSIECAKSQTSAEEIIEANVTEVNEESCLTKDNEVKTETSKEGAISAVKSQENKTPERSSIYSDDSTWDSLLQNSSMDDQKKPNTGLALLEETYKKEMAKTRKIKAEARKKKKKRLHNLLQAVNTLTPEEEELPLSALYIKKLHQKRKLLNSLEYQAKQQVSDDPELWKNVVEVINAVAENRTEELYVEQLQEQLTGDTEGTTSDILEENSDSKENKEKQIVDSLILKNTEEVCIDLSVDVKTSCENKDTTNNELKKDNVQLSPSKSQECLSNEHFQKDLEISASSKLVEDISGTSVCEISTNIEENLTEFSAQEALENDNVEINQLTSIDDVDSCCMELDSSNICSDQNTLNTLENSPTKNLEEDKVEVENEELNLQEKICNVEEDIAAQAPANSQSVVTLENVEKSQDDATEYNNDKNTSITSEISSNGDSDFEMEGMNEEKLKDSTVSCERDNNEDDTTEKSSCTPQDEQFISLKEHKESQKRKETERLNKDPSEENNNQNSASVSSTSESTDTLKSEETSSKKSSKRKSSSSRTPLRRSSRYTEEYTKRIKLEVDVSVQNIEQESQEKNLKMQFPSISTISLSSCEDEVETIWINPRKSRGTQKVTSSKKRCTPMSLEIEILHESNLNNEPIKGIKRYKQHTISEMMNCVVKLADC</sequence>
<feature type="compositionally biased region" description="Basic residues" evidence="1">
    <location>
        <begin position="429"/>
        <end position="442"/>
    </location>
</feature>
<feature type="region of interest" description="Disordered" evidence="1">
    <location>
        <begin position="727"/>
        <end position="747"/>
    </location>
</feature>
<dbReference type="AlphaFoldDB" id="A0A0L7R1G8"/>
<evidence type="ECO:0000256" key="1">
    <source>
        <dbReference type="SAM" id="MobiDB-lite"/>
    </source>
</evidence>
<feature type="compositionally biased region" description="Polar residues" evidence="1">
    <location>
        <begin position="729"/>
        <end position="738"/>
    </location>
</feature>
<evidence type="ECO:0000313" key="3">
    <source>
        <dbReference type="Proteomes" id="UP000053825"/>
    </source>
</evidence>
<feature type="compositionally biased region" description="Basic and acidic residues" evidence="1">
    <location>
        <begin position="974"/>
        <end position="988"/>
    </location>
</feature>
<feature type="compositionally biased region" description="Basic residues" evidence="1">
    <location>
        <begin position="1060"/>
        <end position="1077"/>
    </location>
</feature>
<feature type="compositionally biased region" description="Low complexity" evidence="1">
    <location>
        <begin position="1032"/>
        <end position="1048"/>
    </location>
</feature>